<name>A0ABT9EHY6_9SPHN</name>
<dbReference type="InterPro" id="IPR016624">
    <property type="entry name" value="UCP014753"/>
</dbReference>
<comment type="caution">
    <text evidence="2">The sequence shown here is derived from an EMBL/GenBank/DDBJ whole genome shotgun (WGS) entry which is preliminary data.</text>
</comment>
<dbReference type="PIRSF" id="PIRSF014753">
    <property type="entry name" value="UCP014753"/>
    <property type="match status" value="1"/>
</dbReference>
<accession>A0ABT9EHY6</accession>
<organism evidence="2 3">
    <name type="scientific">Sphingomonas aurea</name>
    <dbReference type="NCBI Taxonomy" id="3063994"/>
    <lineage>
        <taxon>Bacteria</taxon>
        <taxon>Pseudomonadati</taxon>
        <taxon>Pseudomonadota</taxon>
        <taxon>Alphaproteobacteria</taxon>
        <taxon>Sphingomonadales</taxon>
        <taxon>Sphingomonadaceae</taxon>
        <taxon>Sphingomonas</taxon>
    </lineage>
</organism>
<dbReference type="Pfam" id="PF10022">
    <property type="entry name" value="DUF2264"/>
    <property type="match status" value="1"/>
</dbReference>
<evidence type="ECO:0000313" key="2">
    <source>
        <dbReference type="EMBL" id="MDP1026576.1"/>
    </source>
</evidence>
<gene>
    <name evidence="2" type="ORF">Q5H91_05085</name>
</gene>
<dbReference type="Proteomes" id="UP001230685">
    <property type="component" value="Unassembled WGS sequence"/>
</dbReference>
<dbReference type="PANTHER" id="PTHR35339">
    <property type="entry name" value="LINALOOL DEHYDRATASE_ISOMERASE DOMAIN-CONTAINING PROTEIN"/>
    <property type="match status" value="1"/>
</dbReference>
<dbReference type="EMBL" id="JAUUDS010000001">
    <property type="protein sequence ID" value="MDP1026576.1"/>
    <property type="molecule type" value="Genomic_DNA"/>
</dbReference>
<feature type="domain" description="DUF2264" evidence="1">
    <location>
        <begin position="39"/>
        <end position="403"/>
    </location>
</feature>
<protein>
    <submittedName>
        <fullName evidence="2">DUF2264 domain-containing protein</fullName>
    </submittedName>
</protein>
<reference evidence="2 3" key="1">
    <citation type="submission" date="2023-07" db="EMBL/GenBank/DDBJ databases">
        <authorList>
            <person name="Kim M.K."/>
        </authorList>
    </citation>
    <scope>NUCLEOTIDE SEQUENCE [LARGE SCALE GENOMIC DNA]</scope>
    <source>
        <strain evidence="2 3">KR1UV-12</strain>
    </source>
</reference>
<dbReference type="InterPro" id="IPR006311">
    <property type="entry name" value="TAT_signal"/>
</dbReference>
<evidence type="ECO:0000259" key="1">
    <source>
        <dbReference type="Pfam" id="PF10022"/>
    </source>
</evidence>
<dbReference type="RefSeq" id="WP_305172133.1">
    <property type="nucleotide sequence ID" value="NZ_JAUUDS010000001.1"/>
</dbReference>
<keyword evidence="3" id="KW-1185">Reference proteome</keyword>
<dbReference type="InterPro" id="IPR049349">
    <property type="entry name" value="DUF2264_N"/>
</dbReference>
<dbReference type="PANTHER" id="PTHR35339:SF3">
    <property type="entry name" value="DUF2264 DOMAIN-CONTAINING PROTEIN"/>
    <property type="match status" value="1"/>
</dbReference>
<evidence type="ECO:0000313" key="3">
    <source>
        <dbReference type="Proteomes" id="UP001230685"/>
    </source>
</evidence>
<sequence>MDMDRRGVLAGMAAMGAAPAVAAPRRVGGTGGLPDGASDRAYMLDLLRRMAEPLLGRMSAGRLQREWTPELSPTWDGRNPKVAYMEGFGRLVDGIAPWLALPDGDGAEGRLRATLRQQALQSYVHAVDPQSPDYLRWEDHGQALVDSAYVTSALLRAPDALWKPLDATTKQRIIASVQGLRRVSPPYTNWLLFAAMNEAFLLAVGAQWDPMRIDLAVRKFQEWYVGDGWYADGPHFHFDYYNSYVIHPMLTLILETLVATGAGFNSLNAKELLPLQYKRMQRYGVALERMIGPDGAYAAIGRSLTYRTAVHQPLGMLAWRKRLPEALPGGQVRAATVAAQRRVFADPSNFDAQGFLTIGFARHQPTLGDWYSNAGSMYLASESLLALGLPATDPYWTAPAEAWTMRRAYAGADFAKDYYVEY</sequence>
<proteinExistence type="predicted"/>
<dbReference type="PROSITE" id="PS51318">
    <property type="entry name" value="TAT"/>
    <property type="match status" value="1"/>
</dbReference>